<dbReference type="Proteomes" id="UP000789901">
    <property type="component" value="Unassembled WGS sequence"/>
</dbReference>
<organism evidence="2 3">
    <name type="scientific">Gigaspora margarita</name>
    <dbReference type="NCBI Taxonomy" id="4874"/>
    <lineage>
        <taxon>Eukaryota</taxon>
        <taxon>Fungi</taxon>
        <taxon>Fungi incertae sedis</taxon>
        <taxon>Mucoromycota</taxon>
        <taxon>Glomeromycotina</taxon>
        <taxon>Glomeromycetes</taxon>
        <taxon>Diversisporales</taxon>
        <taxon>Gigasporaceae</taxon>
        <taxon>Gigaspora</taxon>
    </lineage>
</organism>
<comment type="caution">
    <text evidence="2">The sequence shown here is derived from an EMBL/GenBank/DDBJ whole genome shotgun (WGS) entry which is preliminary data.</text>
</comment>
<name>A0ABM8W0V6_GIGMA</name>
<feature type="compositionally biased region" description="Acidic residues" evidence="1">
    <location>
        <begin position="49"/>
        <end position="59"/>
    </location>
</feature>
<evidence type="ECO:0000256" key="1">
    <source>
        <dbReference type="SAM" id="MobiDB-lite"/>
    </source>
</evidence>
<evidence type="ECO:0000313" key="3">
    <source>
        <dbReference type="Proteomes" id="UP000789901"/>
    </source>
</evidence>
<feature type="compositionally biased region" description="Polar residues" evidence="1">
    <location>
        <begin position="37"/>
        <end position="46"/>
    </location>
</feature>
<protein>
    <submittedName>
        <fullName evidence="2">13957_t:CDS:1</fullName>
    </submittedName>
</protein>
<keyword evidence="3" id="KW-1185">Reference proteome</keyword>
<gene>
    <name evidence="2" type="ORF">GMARGA_LOCUS1968</name>
</gene>
<evidence type="ECO:0000313" key="2">
    <source>
        <dbReference type="EMBL" id="CAG8496178.1"/>
    </source>
</evidence>
<reference evidence="2 3" key="1">
    <citation type="submission" date="2021-06" db="EMBL/GenBank/DDBJ databases">
        <authorList>
            <person name="Kallberg Y."/>
            <person name="Tangrot J."/>
            <person name="Rosling A."/>
        </authorList>
    </citation>
    <scope>NUCLEOTIDE SEQUENCE [LARGE SCALE GENOMIC DNA]</scope>
    <source>
        <strain evidence="2 3">120-4 pot B 10/14</strain>
    </source>
</reference>
<feature type="region of interest" description="Disordered" evidence="1">
    <location>
        <begin position="1"/>
        <end position="97"/>
    </location>
</feature>
<dbReference type="EMBL" id="CAJVQB010000572">
    <property type="protein sequence ID" value="CAG8496178.1"/>
    <property type="molecule type" value="Genomic_DNA"/>
</dbReference>
<sequence>MSNSKEILEIYDDATHQNPTSQIDDSENKIIDDNSESSKVNEQLSEIQVEADDQQEQSDDSPPPEKNSKPLRVNKPTSLNISHKKKKHKCNTPLHPKPILIVQDESTSSDAAIEELQISSKLSQR</sequence>
<accession>A0ABM8W0V6</accession>
<proteinExistence type="predicted"/>